<reference evidence="3 4" key="1">
    <citation type="submission" date="2019-11" db="EMBL/GenBank/DDBJ databases">
        <title>Isolation of a new High Light Tolerant Cyanobacteria.</title>
        <authorList>
            <person name="Dobson Z."/>
            <person name="Vaughn N."/>
            <person name="Vaughn M."/>
            <person name="Fromme P."/>
            <person name="Mazor Y."/>
        </authorList>
    </citation>
    <scope>NUCLEOTIDE SEQUENCE [LARGE SCALE GENOMIC DNA]</scope>
    <source>
        <strain evidence="3 4">0216</strain>
    </source>
</reference>
<dbReference type="InterPro" id="IPR006076">
    <property type="entry name" value="FAD-dep_OxRdtase"/>
</dbReference>
<name>A0A844GNC0_9CHRO</name>
<proteinExistence type="predicted"/>
<accession>A0A844GNC0</accession>
<dbReference type="PANTHER" id="PTHR13847:SF287">
    <property type="entry name" value="FAD-DEPENDENT OXIDOREDUCTASE DOMAIN-CONTAINING PROTEIN 1"/>
    <property type="match status" value="1"/>
</dbReference>
<keyword evidence="1" id="KW-0560">Oxidoreductase</keyword>
<dbReference type="RefSeq" id="WP_155082972.1">
    <property type="nucleotide sequence ID" value="NZ_WMIA01000003.1"/>
</dbReference>
<dbReference type="Pfam" id="PF01266">
    <property type="entry name" value="DAO"/>
    <property type="match status" value="1"/>
</dbReference>
<gene>
    <name evidence="3" type="ORF">GGC33_04055</name>
</gene>
<evidence type="ECO:0000259" key="2">
    <source>
        <dbReference type="Pfam" id="PF01266"/>
    </source>
</evidence>
<dbReference type="EMBL" id="WMIA01000003">
    <property type="protein sequence ID" value="MTF38094.1"/>
    <property type="molecule type" value="Genomic_DNA"/>
</dbReference>
<sequence>MNNYDVIIIGGGLTGSVLSYELAKKNLRVLLLEKDSIFNNATVYSYGGISYWCGTDETTIKLCQEGINIYRNLTKELDYNIDFRELDLLFTIDKNQDPESTFQQYQKFHIAPKLLDKKETNSLEPLINIDAISGSLRFPQGHVHPEKMIFAYQKALMRLGGKVKQELVISVEKNQDKIIGVKTEKNSYSASQIILCAGAFSRSILQNLGINLPLYFSHAQLIMTPPAPVKLKTLVMPCTMKRLDTEKKVAQSAEKIWQKESNTLYGDVLEAGAIQFLDGSFCLGQISQIIPNLNSPIDSVISEKRLRDAIASILPSLANLSGKWHNCQVAFTEGMPFLVGKIGQIEGLSIFSGFTSPFVFVPPLARYFADYLVNGEETLISFNL</sequence>
<dbReference type="InterPro" id="IPR036188">
    <property type="entry name" value="FAD/NAD-bd_sf"/>
</dbReference>
<dbReference type="AlphaFoldDB" id="A0A844GNC0"/>
<dbReference type="PANTHER" id="PTHR13847">
    <property type="entry name" value="SARCOSINE DEHYDROGENASE-RELATED"/>
    <property type="match status" value="1"/>
</dbReference>
<comment type="caution">
    <text evidence="3">The sequence shown here is derived from an EMBL/GenBank/DDBJ whole genome shotgun (WGS) entry which is preliminary data.</text>
</comment>
<dbReference type="GO" id="GO:0005737">
    <property type="term" value="C:cytoplasm"/>
    <property type="evidence" value="ECO:0007669"/>
    <property type="project" value="TreeGrafter"/>
</dbReference>
<evidence type="ECO:0000313" key="4">
    <source>
        <dbReference type="Proteomes" id="UP000437131"/>
    </source>
</evidence>
<dbReference type="Gene3D" id="3.30.9.10">
    <property type="entry name" value="D-Amino Acid Oxidase, subunit A, domain 2"/>
    <property type="match status" value="1"/>
</dbReference>
<protein>
    <submittedName>
        <fullName evidence="3">FAD-dependent oxidoreductase</fullName>
    </submittedName>
</protein>
<dbReference type="GO" id="GO:0016491">
    <property type="term" value="F:oxidoreductase activity"/>
    <property type="evidence" value="ECO:0007669"/>
    <property type="project" value="UniProtKB-KW"/>
</dbReference>
<organism evidence="3 4">
    <name type="scientific">Cyanobacterium aponinum 0216</name>
    <dbReference type="NCBI Taxonomy" id="2676140"/>
    <lineage>
        <taxon>Bacteria</taxon>
        <taxon>Bacillati</taxon>
        <taxon>Cyanobacteriota</taxon>
        <taxon>Cyanophyceae</taxon>
        <taxon>Oscillatoriophycideae</taxon>
        <taxon>Chroococcales</taxon>
        <taxon>Geminocystaceae</taxon>
        <taxon>Cyanobacterium</taxon>
    </lineage>
</organism>
<dbReference type="Gene3D" id="3.50.50.60">
    <property type="entry name" value="FAD/NAD(P)-binding domain"/>
    <property type="match status" value="1"/>
</dbReference>
<feature type="domain" description="FAD dependent oxidoreductase" evidence="2">
    <location>
        <begin position="5"/>
        <end position="370"/>
    </location>
</feature>
<dbReference type="Proteomes" id="UP000437131">
    <property type="component" value="Unassembled WGS sequence"/>
</dbReference>
<evidence type="ECO:0000256" key="1">
    <source>
        <dbReference type="ARBA" id="ARBA00023002"/>
    </source>
</evidence>
<dbReference type="SUPFAM" id="SSF51905">
    <property type="entry name" value="FAD/NAD(P)-binding domain"/>
    <property type="match status" value="1"/>
</dbReference>
<evidence type="ECO:0000313" key="3">
    <source>
        <dbReference type="EMBL" id="MTF38094.1"/>
    </source>
</evidence>